<dbReference type="Gene3D" id="2.40.110.10">
    <property type="entry name" value="Butyryl-CoA Dehydrogenase, subunit A, domain 2"/>
    <property type="match status" value="1"/>
</dbReference>
<comment type="caution">
    <text evidence="10">The sequence shown here is derived from an EMBL/GenBank/DDBJ whole genome shotgun (WGS) entry which is preliminary data.</text>
</comment>
<evidence type="ECO:0000259" key="9">
    <source>
        <dbReference type="Pfam" id="PF02771"/>
    </source>
</evidence>
<evidence type="ECO:0000256" key="1">
    <source>
        <dbReference type="ARBA" id="ARBA00001974"/>
    </source>
</evidence>
<dbReference type="InterPro" id="IPR013786">
    <property type="entry name" value="AcylCoA_DH/ox_N"/>
</dbReference>
<gene>
    <name evidence="10" type="ORF">GCM10010994_08750</name>
</gene>
<evidence type="ECO:0000259" key="8">
    <source>
        <dbReference type="Pfam" id="PF02770"/>
    </source>
</evidence>
<evidence type="ECO:0000259" key="7">
    <source>
        <dbReference type="Pfam" id="PF00441"/>
    </source>
</evidence>
<evidence type="ECO:0000256" key="3">
    <source>
        <dbReference type="ARBA" id="ARBA00022630"/>
    </source>
</evidence>
<dbReference type="EMBL" id="BMGG01000001">
    <property type="protein sequence ID" value="GGC51894.1"/>
    <property type="molecule type" value="Genomic_DNA"/>
</dbReference>
<organism evidence="10 11">
    <name type="scientific">Chelatococcus reniformis</name>
    <dbReference type="NCBI Taxonomy" id="1494448"/>
    <lineage>
        <taxon>Bacteria</taxon>
        <taxon>Pseudomonadati</taxon>
        <taxon>Pseudomonadota</taxon>
        <taxon>Alphaproteobacteria</taxon>
        <taxon>Hyphomicrobiales</taxon>
        <taxon>Chelatococcaceae</taxon>
        <taxon>Chelatococcus</taxon>
    </lineage>
</organism>
<dbReference type="GO" id="GO:0050660">
    <property type="term" value="F:flavin adenine dinucleotide binding"/>
    <property type="evidence" value="ECO:0007669"/>
    <property type="project" value="InterPro"/>
</dbReference>
<dbReference type="Gene3D" id="1.20.140.10">
    <property type="entry name" value="Butyryl-CoA Dehydrogenase, subunit A, domain 3"/>
    <property type="match status" value="1"/>
</dbReference>
<dbReference type="GO" id="GO:0003995">
    <property type="term" value="F:acyl-CoA dehydrogenase activity"/>
    <property type="evidence" value="ECO:0007669"/>
    <property type="project" value="TreeGrafter"/>
</dbReference>
<name>A0A916X8G3_9HYPH</name>
<feature type="domain" description="Acyl-CoA dehydrogenase/oxidase C-terminal" evidence="7">
    <location>
        <begin position="227"/>
        <end position="375"/>
    </location>
</feature>
<dbReference type="Proteomes" id="UP000637002">
    <property type="component" value="Unassembled WGS sequence"/>
</dbReference>
<dbReference type="Pfam" id="PF02770">
    <property type="entry name" value="Acyl-CoA_dh_M"/>
    <property type="match status" value="1"/>
</dbReference>
<feature type="domain" description="Acyl-CoA oxidase/dehydrogenase middle" evidence="8">
    <location>
        <begin position="122"/>
        <end position="209"/>
    </location>
</feature>
<keyword evidence="4 6" id="KW-0274">FAD</keyword>
<keyword evidence="11" id="KW-1185">Reference proteome</keyword>
<evidence type="ECO:0000256" key="4">
    <source>
        <dbReference type="ARBA" id="ARBA00022827"/>
    </source>
</evidence>
<dbReference type="InterPro" id="IPR009075">
    <property type="entry name" value="AcylCo_DH/oxidase_C"/>
</dbReference>
<reference evidence="10" key="2">
    <citation type="submission" date="2020-09" db="EMBL/GenBank/DDBJ databases">
        <authorList>
            <person name="Sun Q."/>
            <person name="Zhou Y."/>
        </authorList>
    </citation>
    <scope>NUCLEOTIDE SEQUENCE</scope>
    <source>
        <strain evidence="10">CGMCC 1.12919</strain>
    </source>
</reference>
<accession>A0A916X8G3</accession>
<reference evidence="10" key="1">
    <citation type="journal article" date="2014" name="Int. J. Syst. Evol. Microbiol.">
        <title>Complete genome sequence of Corynebacterium casei LMG S-19264T (=DSM 44701T), isolated from a smear-ripened cheese.</title>
        <authorList>
            <consortium name="US DOE Joint Genome Institute (JGI-PGF)"/>
            <person name="Walter F."/>
            <person name="Albersmeier A."/>
            <person name="Kalinowski J."/>
            <person name="Ruckert C."/>
        </authorList>
    </citation>
    <scope>NUCLEOTIDE SEQUENCE</scope>
    <source>
        <strain evidence="10">CGMCC 1.12919</strain>
    </source>
</reference>
<evidence type="ECO:0000313" key="10">
    <source>
        <dbReference type="EMBL" id="GGC51894.1"/>
    </source>
</evidence>
<dbReference type="SUPFAM" id="SSF47203">
    <property type="entry name" value="Acyl-CoA dehydrogenase C-terminal domain-like"/>
    <property type="match status" value="1"/>
</dbReference>
<dbReference type="PANTHER" id="PTHR43884:SF20">
    <property type="entry name" value="ACYL-COA DEHYDROGENASE FADE28"/>
    <property type="match status" value="1"/>
</dbReference>
<keyword evidence="5 6" id="KW-0560">Oxidoreductase</keyword>
<evidence type="ECO:0000256" key="2">
    <source>
        <dbReference type="ARBA" id="ARBA00009347"/>
    </source>
</evidence>
<comment type="cofactor">
    <cofactor evidence="1 6">
        <name>FAD</name>
        <dbReference type="ChEBI" id="CHEBI:57692"/>
    </cofactor>
</comment>
<protein>
    <submittedName>
        <fullName evidence="10">Pimeloyl-CoA dehydrogenase small subunit</fullName>
    </submittedName>
</protein>
<evidence type="ECO:0000313" key="11">
    <source>
        <dbReference type="Proteomes" id="UP000637002"/>
    </source>
</evidence>
<dbReference type="Gene3D" id="1.10.540.10">
    <property type="entry name" value="Acyl-CoA dehydrogenase/oxidase, N-terminal domain"/>
    <property type="match status" value="1"/>
</dbReference>
<dbReference type="InterPro" id="IPR046373">
    <property type="entry name" value="Acyl-CoA_Oxase/DH_mid-dom_sf"/>
</dbReference>
<evidence type="ECO:0000256" key="6">
    <source>
        <dbReference type="RuleBase" id="RU362125"/>
    </source>
</evidence>
<dbReference type="InterPro" id="IPR009100">
    <property type="entry name" value="AcylCoA_DH/oxidase_NM_dom_sf"/>
</dbReference>
<dbReference type="RefSeq" id="WP_188607848.1">
    <property type="nucleotide sequence ID" value="NZ_BMGG01000001.1"/>
</dbReference>
<dbReference type="CDD" id="cd00567">
    <property type="entry name" value="ACAD"/>
    <property type="match status" value="1"/>
</dbReference>
<feature type="domain" description="Acyl-CoA dehydrogenase/oxidase N-terminal" evidence="9">
    <location>
        <begin position="6"/>
        <end position="118"/>
    </location>
</feature>
<proteinExistence type="inferred from homology"/>
<dbReference type="InterPro" id="IPR036250">
    <property type="entry name" value="AcylCo_DH-like_C"/>
</dbReference>
<evidence type="ECO:0000256" key="5">
    <source>
        <dbReference type="ARBA" id="ARBA00023002"/>
    </source>
</evidence>
<dbReference type="Pfam" id="PF00441">
    <property type="entry name" value="Acyl-CoA_dh_1"/>
    <property type="match status" value="1"/>
</dbReference>
<comment type="similarity">
    <text evidence="2 6">Belongs to the acyl-CoA dehydrogenase family.</text>
</comment>
<keyword evidence="3 6" id="KW-0285">Flavoprotein</keyword>
<dbReference type="SUPFAM" id="SSF56645">
    <property type="entry name" value="Acyl-CoA dehydrogenase NM domain-like"/>
    <property type="match status" value="1"/>
</dbReference>
<sequence length="386" mass="41219">MDFDLTDEQRLLKDSVDRLVADRYDFEARNAIRKQPEGFSRELWAQYAELGILGLPFAEEDGGFGGGAVETMIVMEALGRALALEPYVATVILAGGVLRRAGSAAQRQELVPQIAGGERLLALAHGERQARYNLADVATTAQKDGDGWVLHGTKSTVLHGDAADTLIVSARVSGGQQDADGVTLFLVPADAAGLSRRGYPTQDAQRAADITLANVRVGADAVIGAPGQGIEVVRRVVDETIAALCAEAVGAMEATLHLTVDYLKTRTQFGRPIGNFQTLQHQSVDIFVALEQARSMTMYATMMARSDDAAERARAVAAAKVQIGRSGRLAGQKAIQLHGGVGMTQEYKVGHYFKRLTIIDLMFGDADHHLAILAQLGGLIATEKAA</sequence>
<dbReference type="AlphaFoldDB" id="A0A916X8G3"/>
<dbReference type="InterPro" id="IPR006091">
    <property type="entry name" value="Acyl-CoA_Oxase/DH_mid-dom"/>
</dbReference>
<dbReference type="PANTHER" id="PTHR43884">
    <property type="entry name" value="ACYL-COA DEHYDROGENASE"/>
    <property type="match status" value="1"/>
</dbReference>
<dbReference type="InterPro" id="IPR037069">
    <property type="entry name" value="AcylCoA_DH/ox_N_sf"/>
</dbReference>
<dbReference type="Pfam" id="PF02771">
    <property type="entry name" value="Acyl-CoA_dh_N"/>
    <property type="match status" value="1"/>
</dbReference>